<dbReference type="Pfam" id="PF08530">
    <property type="entry name" value="PepX_C"/>
    <property type="match status" value="1"/>
</dbReference>
<dbReference type="Gene3D" id="2.60.120.260">
    <property type="entry name" value="Galactose-binding domain-like"/>
    <property type="match status" value="1"/>
</dbReference>
<sequence length="605" mass="66354">MIVSNRPPTETSVLSSAKIAHAQETHGPIFGLNLRGETTRLHEVGSLKSVYVPARDGVRLALDVTRPVGDLDNTKRDTILVMTCYWRGKNGEPSNKYADLFVPHGYAVVVGDVRGTGASFGEWPGHRTHDEILDFSDVLDWIAAQPWSTGNVVGYGLSYTANSATWMASLGNPALKGVVTRFVDYSIYEDIDFPGGVRNVTQLQWDSQLKNLNHNVFSKNTGESQPSQGIRPVGGEAELAAALHDHERVPSRPPLQQSMDKDEYFGLDSSGFDWSPQTAADRISRSGVPIQNWGGWFDSVSAEGSIRQFLLQSNPMAVIIGPWNHGASVATDPLRPAGEEIVPSLAAQEASWIRFADACFAGEAVGEQGKILHYYTLGESAWKSTRSWPIPATRQRLYMASGSLLSPSVDKTGFDTLQVDPELGDVISNRWETNGGALESMDQVEYGDRREFDAVRLAYTSEPLTRELEVTGHPVIQLDVTSTREDGAFFVYLEAVRPDGVSCYLTEGNLRARHRKVWTDSPLSMLGPQHSYLKKDAKPLTPGESAILTFTLQPISALVPTGYRLRVVLAGSVKGTFANVPDDGPPPFLTFHHADCYIDLPIIDR</sequence>
<dbReference type="SUPFAM" id="SSF49785">
    <property type="entry name" value="Galactose-binding domain-like"/>
    <property type="match status" value="1"/>
</dbReference>
<accession>A0A2K9ZGW2</accession>
<dbReference type="Gene3D" id="3.40.50.1820">
    <property type="entry name" value="alpha/beta hydrolase"/>
    <property type="match status" value="1"/>
</dbReference>
<protein>
    <submittedName>
        <fullName evidence="3">Putative family S15 peptidase</fullName>
    </submittedName>
</protein>
<feature type="domain" description="Xaa-Pro dipeptidyl-peptidase C-terminal" evidence="2">
    <location>
        <begin position="353"/>
        <end position="599"/>
    </location>
</feature>
<evidence type="ECO:0000256" key="1">
    <source>
        <dbReference type="ARBA" id="ARBA00022801"/>
    </source>
</evidence>
<dbReference type="Proteomes" id="UP000238523">
    <property type="component" value="Plasmid pRLN3"/>
</dbReference>
<evidence type="ECO:0000259" key="2">
    <source>
        <dbReference type="SMART" id="SM00939"/>
    </source>
</evidence>
<organism evidence="3 4">
    <name type="scientific">Rhizobium leguminosarum</name>
    <dbReference type="NCBI Taxonomy" id="384"/>
    <lineage>
        <taxon>Bacteria</taxon>
        <taxon>Pseudomonadati</taxon>
        <taxon>Pseudomonadota</taxon>
        <taxon>Alphaproteobacteria</taxon>
        <taxon>Hyphomicrobiales</taxon>
        <taxon>Rhizobiaceae</taxon>
        <taxon>Rhizobium/Agrobacterium group</taxon>
        <taxon>Rhizobium</taxon>
    </lineage>
</organism>
<dbReference type="InterPro" id="IPR008979">
    <property type="entry name" value="Galactose-bd-like_sf"/>
</dbReference>
<evidence type="ECO:0000313" key="4">
    <source>
        <dbReference type="Proteomes" id="UP000238523"/>
    </source>
</evidence>
<dbReference type="InterPro" id="IPR029058">
    <property type="entry name" value="AB_hydrolase_fold"/>
</dbReference>
<reference evidence="3 4" key="1">
    <citation type="submission" date="2017-11" db="EMBL/GenBank/DDBJ databases">
        <title>Complete genome of Rhizobium leguminosarum Norway, an ineffective micro-symbiont.</title>
        <authorList>
            <person name="Hoffrichter A."/>
            <person name="Liang J."/>
            <person name="Brachmann A."/>
            <person name="Marin M."/>
        </authorList>
    </citation>
    <scope>NUCLEOTIDE SEQUENCE [LARGE SCALE GENOMIC DNA]</scope>
    <source>
        <strain evidence="3 4">Norway</strain>
        <plasmid evidence="4">Plasmid prln3</plasmid>
    </source>
</reference>
<dbReference type="SMART" id="SM00939">
    <property type="entry name" value="PepX_C"/>
    <property type="match status" value="1"/>
</dbReference>
<keyword evidence="1" id="KW-0378">Hydrolase</keyword>
<name>A0A2K9ZGW2_RHILE</name>
<dbReference type="NCBIfam" id="TIGR00976">
    <property type="entry name" value="CocE_NonD"/>
    <property type="match status" value="1"/>
</dbReference>
<geneLocation type="plasmid" evidence="4">
    <name>prln3</name>
</geneLocation>
<dbReference type="RefSeq" id="WP_105009882.1">
    <property type="nucleotide sequence ID" value="NZ_CP025015.1"/>
</dbReference>
<dbReference type="GO" id="GO:0008239">
    <property type="term" value="F:dipeptidyl-peptidase activity"/>
    <property type="evidence" value="ECO:0007669"/>
    <property type="project" value="InterPro"/>
</dbReference>
<gene>
    <name evidence="3" type="ORF">CUJ84_pRLN3000345</name>
</gene>
<dbReference type="Pfam" id="PF02129">
    <property type="entry name" value="Peptidase_S15"/>
    <property type="match status" value="1"/>
</dbReference>
<evidence type="ECO:0000313" key="3">
    <source>
        <dbReference type="EMBL" id="AUW47468.1"/>
    </source>
</evidence>
<dbReference type="AlphaFoldDB" id="A0A2K9ZGW2"/>
<dbReference type="InterPro" id="IPR000383">
    <property type="entry name" value="Xaa-Pro-like_dom"/>
</dbReference>
<keyword evidence="3" id="KW-0614">Plasmid</keyword>
<proteinExistence type="predicted"/>
<dbReference type="Gene3D" id="1.10.3020.10">
    <property type="entry name" value="alpha-amino acid ester hydrolase ( Helical cap domain)"/>
    <property type="match status" value="1"/>
</dbReference>
<dbReference type="InterPro" id="IPR013736">
    <property type="entry name" value="Xaa-Pro_dipept_C"/>
</dbReference>
<dbReference type="SUPFAM" id="SSF53474">
    <property type="entry name" value="alpha/beta-Hydrolases"/>
    <property type="match status" value="1"/>
</dbReference>
<dbReference type="EMBL" id="CP025015">
    <property type="protein sequence ID" value="AUW47468.1"/>
    <property type="molecule type" value="Genomic_DNA"/>
</dbReference>
<dbReference type="InterPro" id="IPR005674">
    <property type="entry name" value="CocE/Ser_esterase"/>
</dbReference>